<accession>A0A6P4FKG7</accession>
<proteinExistence type="predicted"/>
<dbReference type="InterPro" id="IPR009003">
    <property type="entry name" value="Peptidase_S1_PA"/>
</dbReference>
<dbReference type="SMART" id="SM00020">
    <property type="entry name" value="Tryp_SPc"/>
    <property type="match status" value="1"/>
</dbReference>
<dbReference type="GO" id="GO:0006508">
    <property type="term" value="P:proteolysis"/>
    <property type="evidence" value="ECO:0007669"/>
    <property type="project" value="UniProtKB-KW"/>
</dbReference>
<evidence type="ECO:0000256" key="1">
    <source>
        <dbReference type="ARBA" id="ARBA00004606"/>
    </source>
</evidence>
<evidence type="ECO:0000313" key="10">
    <source>
        <dbReference type="RefSeq" id="XP_016989893.1"/>
    </source>
</evidence>
<feature type="compositionally biased region" description="Low complexity" evidence="7">
    <location>
        <begin position="353"/>
        <end position="362"/>
    </location>
</feature>
<dbReference type="PANTHER" id="PTHR24252:SF7">
    <property type="entry name" value="HYALIN"/>
    <property type="match status" value="1"/>
</dbReference>
<evidence type="ECO:0000256" key="2">
    <source>
        <dbReference type="ARBA" id="ARBA00022670"/>
    </source>
</evidence>
<dbReference type="PROSITE" id="PS50240">
    <property type="entry name" value="TRYPSIN_DOM"/>
    <property type="match status" value="1"/>
</dbReference>
<dbReference type="Gene3D" id="2.40.10.10">
    <property type="entry name" value="Trypsin-like serine proteases"/>
    <property type="match status" value="1"/>
</dbReference>
<evidence type="ECO:0000256" key="6">
    <source>
        <dbReference type="ARBA" id="ARBA00023157"/>
    </source>
</evidence>
<dbReference type="SUPFAM" id="SSF50494">
    <property type="entry name" value="Trypsin-like serine proteases"/>
    <property type="match status" value="1"/>
</dbReference>
<keyword evidence="8" id="KW-0812">Transmembrane</keyword>
<keyword evidence="2" id="KW-0645">Protease</keyword>
<feature type="compositionally biased region" description="Polar residues" evidence="7">
    <location>
        <begin position="489"/>
        <end position="503"/>
    </location>
</feature>
<dbReference type="AlphaFoldDB" id="A0A6P4FKG7"/>
<feature type="region of interest" description="Disordered" evidence="7">
    <location>
        <begin position="224"/>
        <end position="507"/>
    </location>
</feature>
<gene>
    <name evidence="10 11" type="primary">LOC108052081</name>
</gene>
<keyword evidence="6" id="KW-1015">Disulfide bond</keyword>
<keyword evidence="8" id="KW-0472">Membrane</keyword>
<comment type="subcellular location">
    <subcellularLocation>
        <location evidence="1">Membrane</location>
        <topology evidence="1">Single-pass type II membrane protein</topology>
    </subcellularLocation>
</comment>
<evidence type="ECO:0000256" key="8">
    <source>
        <dbReference type="SAM" id="Phobius"/>
    </source>
</evidence>
<evidence type="ECO:0000256" key="5">
    <source>
        <dbReference type="ARBA" id="ARBA00022968"/>
    </source>
</evidence>
<sequence>MKQATLISPRLGHRRSTAAAATKMCPKRHWLVNNNRAAGSGGSGGAAARRSRRSLDQIVEVLVALILVNCLATAAAALITPPDSLESLSLADSSFSSPADEDDDMAGGFYRSPHRLEGYPQMQQLQRGQNFKISPKPCSFGRVEGTCMFVWECIKSEGRHVGMCVDSFMFGSCCTHNYTDNIVLPQTAFSYTRPTKPLTLRPRPPSPYKPMISGMTTIERPHGAGTLVIRPSGPHHQGTLARPHPPPYQSKPTTASDLLSSASHPSSSSSSSSNPNSIWHTSTQQQQQQQHQQNQQNHWQMTTEPSFITKPRPTGWTKPGIVNLPMPARPSKPSKPTKKPIVYERTPPPPSAAPSTSTTSTSLIWPGQTHPPQPHRPTRPQLSPGTSLAGSSSSAWPSPTTSTTTTTTTTTTRRTTTPASTTRRTTTSKPTRPYQRPTTAISSSTSGQTPTTTRPIPSSSSSSSGIVTSSTSQRPTQPTHRPPVLATSGIETNEITDSSSSPDSGALGHVKTISAARSECGVPTLARPETRIVGGKSAAFGRWPWQVSVRRTSFFGFSSTHRCGGALINENWIATAGHCVDDLLISQIRIRVGEYDFSHVQEQLPYIERGVAKKVVHPKYSFLTYEYDLALVKLEQPLEFAPHVSPICLPETESLLIGMNATVTGWGRLSEGGTLPSVLQEVSVPIVSNDNCKSMFMRAGRQEFIPDIFLCAGYETGGQDSCQGDSGGPLQAKSQDGRFFLAGIISWGIGCAEANLPGVCTRISKFTPWILEHVR</sequence>
<dbReference type="InterPro" id="IPR001254">
    <property type="entry name" value="Trypsin_dom"/>
</dbReference>
<dbReference type="InterPro" id="IPR043504">
    <property type="entry name" value="Peptidase_S1_PA_chymotrypsin"/>
</dbReference>
<feature type="compositionally biased region" description="Low complexity" evidence="7">
    <location>
        <begin position="391"/>
        <end position="433"/>
    </location>
</feature>
<feature type="compositionally biased region" description="Low complexity" evidence="7">
    <location>
        <begin position="442"/>
        <end position="479"/>
    </location>
</feature>
<evidence type="ECO:0000256" key="3">
    <source>
        <dbReference type="ARBA" id="ARBA00022801"/>
    </source>
</evidence>
<dbReference type="InterPro" id="IPR001314">
    <property type="entry name" value="Peptidase_S1A"/>
</dbReference>
<keyword evidence="8" id="KW-1133">Transmembrane helix</keyword>
<feature type="transmembrane region" description="Helical" evidence="8">
    <location>
        <begin position="58"/>
        <end position="79"/>
    </location>
</feature>
<feature type="domain" description="Peptidase S1" evidence="9">
    <location>
        <begin position="532"/>
        <end position="775"/>
    </location>
</feature>
<organism evidence="11">
    <name type="scientific">Drosophila rhopaloa</name>
    <name type="common">Fruit fly</name>
    <dbReference type="NCBI Taxonomy" id="1041015"/>
    <lineage>
        <taxon>Eukaryota</taxon>
        <taxon>Metazoa</taxon>
        <taxon>Ecdysozoa</taxon>
        <taxon>Arthropoda</taxon>
        <taxon>Hexapoda</taxon>
        <taxon>Insecta</taxon>
        <taxon>Pterygota</taxon>
        <taxon>Neoptera</taxon>
        <taxon>Endopterygota</taxon>
        <taxon>Diptera</taxon>
        <taxon>Brachycera</taxon>
        <taxon>Muscomorpha</taxon>
        <taxon>Ephydroidea</taxon>
        <taxon>Drosophilidae</taxon>
        <taxon>Drosophila</taxon>
        <taxon>Sophophora</taxon>
    </lineage>
</organism>
<dbReference type="CDD" id="cd00190">
    <property type="entry name" value="Tryp_SPc"/>
    <property type="match status" value="1"/>
</dbReference>
<keyword evidence="4" id="KW-0720">Serine protease</keyword>
<evidence type="ECO:0000256" key="7">
    <source>
        <dbReference type="SAM" id="MobiDB-lite"/>
    </source>
</evidence>
<dbReference type="PROSITE" id="PS00135">
    <property type="entry name" value="TRYPSIN_SER"/>
    <property type="match status" value="1"/>
</dbReference>
<dbReference type="Pfam" id="PF00089">
    <property type="entry name" value="Trypsin"/>
    <property type="match status" value="1"/>
</dbReference>
<dbReference type="GO" id="GO:0004252">
    <property type="term" value="F:serine-type endopeptidase activity"/>
    <property type="evidence" value="ECO:0007669"/>
    <property type="project" value="InterPro"/>
</dbReference>
<dbReference type="RefSeq" id="XP_016989894.1">
    <property type="nucleotide sequence ID" value="XM_017134405.1"/>
</dbReference>
<dbReference type="FunFam" id="2.40.10.10:FF:000006">
    <property type="entry name" value="Serine proteinase stubble"/>
    <property type="match status" value="1"/>
</dbReference>
<dbReference type="RefSeq" id="XP_016989893.1">
    <property type="nucleotide sequence ID" value="XM_017134404.1"/>
</dbReference>
<keyword evidence="5" id="KW-0735">Signal-anchor</keyword>
<dbReference type="PANTHER" id="PTHR24252">
    <property type="entry name" value="ACROSIN-RELATED"/>
    <property type="match status" value="1"/>
</dbReference>
<dbReference type="InterPro" id="IPR033116">
    <property type="entry name" value="TRYPSIN_SER"/>
</dbReference>
<dbReference type="PRINTS" id="PR00722">
    <property type="entry name" value="CHYMOTRYPSIN"/>
</dbReference>
<keyword evidence="3" id="KW-0378">Hydrolase</keyword>
<feature type="compositionally biased region" description="Low complexity" evidence="7">
    <location>
        <begin position="255"/>
        <end position="277"/>
    </location>
</feature>
<name>A0A6P4FKG7_DRORH</name>
<dbReference type="OrthoDB" id="414661at2759"/>
<evidence type="ECO:0000313" key="11">
    <source>
        <dbReference type="RefSeq" id="XP_016989894.1"/>
    </source>
</evidence>
<feature type="compositionally biased region" description="Low complexity" evidence="7">
    <location>
        <begin position="284"/>
        <end position="300"/>
    </location>
</feature>
<evidence type="ECO:0000259" key="9">
    <source>
        <dbReference type="PROSITE" id="PS50240"/>
    </source>
</evidence>
<protein>
    <submittedName>
        <fullName evidence="10 11">Serine proteinase stubble</fullName>
    </submittedName>
</protein>
<dbReference type="GO" id="GO:0016020">
    <property type="term" value="C:membrane"/>
    <property type="evidence" value="ECO:0007669"/>
    <property type="project" value="UniProtKB-SubCell"/>
</dbReference>
<evidence type="ECO:0000256" key="4">
    <source>
        <dbReference type="ARBA" id="ARBA00022825"/>
    </source>
</evidence>
<reference evidence="10 11" key="1">
    <citation type="submission" date="2025-04" db="UniProtKB">
        <authorList>
            <consortium name="RefSeq"/>
        </authorList>
    </citation>
    <scope>IDENTIFICATION</scope>
</reference>